<dbReference type="InterPro" id="IPR036812">
    <property type="entry name" value="NAD(P)_OxRdtase_dom_sf"/>
</dbReference>
<dbReference type="Proteomes" id="UP001286456">
    <property type="component" value="Unassembled WGS sequence"/>
</dbReference>
<evidence type="ECO:0000313" key="3">
    <source>
        <dbReference type="EMBL" id="KAK3317482.1"/>
    </source>
</evidence>
<dbReference type="SUPFAM" id="SSF51430">
    <property type="entry name" value="NAD(P)-linked oxidoreductase"/>
    <property type="match status" value="1"/>
</dbReference>
<feature type="domain" description="NADP-dependent oxidoreductase" evidence="2">
    <location>
        <begin position="5"/>
        <end position="319"/>
    </location>
</feature>
<dbReference type="PANTHER" id="PTHR43364:SF4">
    <property type="entry name" value="NAD(P)-LINKED OXIDOREDUCTASE SUPERFAMILY PROTEIN"/>
    <property type="match status" value="1"/>
</dbReference>
<keyword evidence="4" id="KW-1185">Reference proteome</keyword>
<protein>
    <submittedName>
        <fullName evidence="3">NADP-dependent oxidoreductase domain-containing protein</fullName>
    </submittedName>
</protein>
<keyword evidence="1" id="KW-0560">Oxidoreductase</keyword>
<dbReference type="PANTHER" id="PTHR43364">
    <property type="entry name" value="NADH-SPECIFIC METHYLGLYOXAL REDUCTASE-RELATED"/>
    <property type="match status" value="1"/>
</dbReference>
<dbReference type="InterPro" id="IPR050523">
    <property type="entry name" value="AKR_Detox_Biosynth"/>
</dbReference>
<dbReference type="Pfam" id="PF00248">
    <property type="entry name" value="Aldo_ket_red"/>
    <property type="match status" value="1"/>
</dbReference>
<proteinExistence type="predicted"/>
<evidence type="ECO:0000259" key="2">
    <source>
        <dbReference type="Pfam" id="PF00248"/>
    </source>
</evidence>
<dbReference type="EMBL" id="JAUEPO010000007">
    <property type="protein sequence ID" value="KAK3317482.1"/>
    <property type="molecule type" value="Genomic_DNA"/>
</dbReference>
<name>A0AAE0I2S8_9PEZI</name>
<reference evidence="3" key="2">
    <citation type="submission" date="2023-06" db="EMBL/GenBank/DDBJ databases">
        <authorList>
            <consortium name="Lawrence Berkeley National Laboratory"/>
            <person name="Haridas S."/>
            <person name="Hensen N."/>
            <person name="Bonometti L."/>
            <person name="Westerberg I."/>
            <person name="Brannstrom I.O."/>
            <person name="Guillou S."/>
            <person name="Cros-Aarteil S."/>
            <person name="Calhoun S."/>
            <person name="Kuo A."/>
            <person name="Mondo S."/>
            <person name="Pangilinan J."/>
            <person name="Riley R."/>
            <person name="Labutti K."/>
            <person name="Andreopoulos B."/>
            <person name="Lipzen A."/>
            <person name="Chen C."/>
            <person name="Yanf M."/>
            <person name="Daum C."/>
            <person name="Ng V."/>
            <person name="Clum A."/>
            <person name="Steindorff A."/>
            <person name="Ohm R."/>
            <person name="Martin F."/>
            <person name="Silar P."/>
            <person name="Natvig D."/>
            <person name="Lalanne C."/>
            <person name="Gautier V."/>
            <person name="Ament-Velasquez S.L."/>
            <person name="Kruys A."/>
            <person name="Hutchinson M.I."/>
            <person name="Powell A.J."/>
            <person name="Barry K."/>
            <person name="Miller A.N."/>
            <person name="Grigoriev I.V."/>
            <person name="Debuchy R."/>
            <person name="Gladieux P."/>
            <person name="Thoren M.H."/>
            <person name="Johannesson H."/>
        </authorList>
    </citation>
    <scope>NUCLEOTIDE SEQUENCE</scope>
    <source>
        <strain evidence="3">SMH4131-1</strain>
    </source>
</reference>
<evidence type="ECO:0000313" key="4">
    <source>
        <dbReference type="Proteomes" id="UP001286456"/>
    </source>
</evidence>
<dbReference type="AlphaFoldDB" id="A0AAE0I2S8"/>
<dbReference type="InterPro" id="IPR023210">
    <property type="entry name" value="NADP_OxRdtase_dom"/>
</dbReference>
<accession>A0AAE0I2S8</accession>
<evidence type="ECO:0000256" key="1">
    <source>
        <dbReference type="ARBA" id="ARBA00023002"/>
    </source>
</evidence>
<dbReference type="Gene3D" id="3.20.20.100">
    <property type="entry name" value="NADP-dependent oxidoreductase domain"/>
    <property type="match status" value="1"/>
</dbReference>
<gene>
    <name evidence="3" type="ORF">B0T19DRAFT_405174</name>
</gene>
<organism evidence="3 4">
    <name type="scientific">Cercophora scortea</name>
    <dbReference type="NCBI Taxonomy" id="314031"/>
    <lineage>
        <taxon>Eukaryota</taxon>
        <taxon>Fungi</taxon>
        <taxon>Dikarya</taxon>
        <taxon>Ascomycota</taxon>
        <taxon>Pezizomycotina</taxon>
        <taxon>Sordariomycetes</taxon>
        <taxon>Sordariomycetidae</taxon>
        <taxon>Sordariales</taxon>
        <taxon>Lasiosphaeriaceae</taxon>
        <taxon>Cercophora</taxon>
    </lineage>
</organism>
<sequence>MPPHLVFGAGGIGSAENSFTYRWDTPEKVSEVLAVLKKLDILELDSAAIYPPGNPWNTETLLGQAGAAEKGFIIDSKVFVEWGSPKPSLDEAGISSSAARTLELIGADKLRTLYAHMPDQTTPLEETALAFHKQFVAGKFDRLGLSNYTADQLSQYLSICEANNYIKPTVYEGCYNVLTRQPEEALIPLLRKHNIAYYVYSPLAGGFLTGKVTHAIDTGDASALKRTRWRGESAMQFYVDDFDTPAMHDAIRRLRAACEAASPPVTLQEAAMRWLMHHSALRDGDAIVFGANSLEQIERNVEEARRGPLSAELVKVLDGLFAVARAGAGQGKLP</sequence>
<dbReference type="CDD" id="cd19075">
    <property type="entry name" value="AKR_AKR7A1-5"/>
    <property type="match status" value="1"/>
</dbReference>
<dbReference type="GO" id="GO:0016491">
    <property type="term" value="F:oxidoreductase activity"/>
    <property type="evidence" value="ECO:0007669"/>
    <property type="project" value="UniProtKB-KW"/>
</dbReference>
<reference evidence="3" key="1">
    <citation type="journal article" date="2023" name="Mol. Phylogenet. Evol.">
        <title>Genome-scale phylogeny and comparative genomics of the fungal order Sordariales.</title>
        <authorList>
            <person name="Hensen N."/>
            <person name="Bonometti L."/>
            <person name="Westerberg I."/>
            <person name="Brannstrom I.O."/>
            <person name="Guillou S."/>
            <person name="Cros-Aarteil S."/>
            <person name="Calhoun S."/>
            <person name="Haridas S."/>
            <person name="Kuo A."/>
            <person name="Mondo S."/>
            <person name="Pangilinan J."/>
            <person name="Riley R."/>
            <person name="LaButti K."/>
            <person name="Andreopoulos B."/>
            <person name="Lipzen A."/>
            <person name="Chen C."/>
            <person name="Yan M."/>
            <person name="Daum C."/>
            <person name="Ng V."/>
            <person name="Clum A."/>
            <person name="Steindorff A."/>
            <person name="Ohm R.A."/>
            <person name="Martin F."/>
            <person name="Silar P."/>
            <person name="Natvig D.O."/>
            <person name="Lalanne C."/>
            <person name="Gautier V."/>
            <person name="Ament-Velasquez S.L."/>
            <person name="Kruys A."/>
            <person name="Hutchinson M.I."/>
            <person name="Powell A.J."/>
            <person name="Barry K."/>
            <person name="Miller A.N."/>
            <person name="Grigoriev I.V."/>
            <person name="Debuchy R."/>
            <person name="Gladieux P."/>
            <person name="Hiltunen Thoren M."/>
            <person name="Johannesson H."/>
        </authorList>
    </citation>
    <scope>NUCLEOTIDE SEQUENCE</scope>
    <source>
        <strain evidence="3">SMH4131-1</strain>
    </source>
</reference>
<comment type="caution">
    <text evidence="3">The sequence shown here is derived from an EMBL/GenBank/DDBJ whole genome shotgun (WGS) entry which is preliminary data.</text>
</comment>